<sequence length="118" mass="13114">MHSLTTANSSPSLTVINIATAMMVIGRTSASTATPYTAASFIISIANHYNNRQFEAMPADFAGDNLSNSMSYLNPTLDSKIELDKRKNNLGLKFNIEMRAFDIYITLMFYTLVALDYK</sequence>
<organism evidence="1 2">
    <name type="scientific">Glossina austeni</name>
    <name type="common">Savannah tsetse fly</name>
    <dbReference type="NCBI Taxonomy" id="7395"/>
    <lineage>
        <taxon>Eukaryota</taxon>
        <taxon>Metazoa</taxon>
        <taxon>Ecdysozoa</taxon>
        <taxon>Arthropoda</taxon>
        <taxon>Hexapoda</taxon>
        <taxon>Insecta</taxon>
        <taxon>Pterygota</taxon>
        <taxon>Neoptera</taxon>
        <taxon>Endopterygota</taxon>
        <taxon>Diptera</taxon>
        <taxon>Brachycera</taxon>
        <taxon>Muscomorpha</taxon>
        <taxon>Hippoboscoidea</taxon>
        <taxon>Glossinidae</taxon>
        <taxon>Glossina</taxon>
    </lineage>
</organism>
<proteinExistence type="predicted"/>
<protein>
    <submittedName>
        <fullName evidence="1">Uncharacterized protein</fullName>
    </submittedName>
</protein>
<dbReference type="EnsemblMetazoa" id="GAUT033322-RA">
    <property type="protein sequence ID" value="GAUT033322-PA"/>
    <property type="gene ID" value="GAUT033322"/>
</dbReference>
<evidence type="ECO:0000313" key="1">
    <source>
        <dbReference type="EnsemblMetazoa" id="GAUT033322-PA"/>
    </source>
</evidence>
<accession>A0A1A9VD01</accession>
<reference evidence="1" key="1">
    <citation type="submission" date="2020-05" db="UniProtKB">
        <authorList>
            <consortium name="EnsemblMetazoa"/>
        </authorList>
    </citation>
    <scope>IDENTIFICATION</scope>
    <source>
        <strain evidence="1">TTRI</strain>
    </source>
</reference>
<evidence type="ECO:0000313" key="2">
    <source>
        <dbReference type="Proteomes" id="UP000078200"/>
    </source>
</evidence>
<dbReference type="Proteomes" id="UP000078200">
    <property type="component" value="Unassembled WGS sequence"/>
</dbReference>
<dbReference type="AlphaFoldDB" id="A0A1A9VD01"/>
<name>A0A1A9VD01_GLOAU</name>
<dbReference type="VEuPathDB" id="VectorBase:GAUT033322"/>
<keyword evidence="2" id="KW-1185">Reference proteome</keyword>